<name>A0A3D8T6Z3_9HELO</name>
<dbReference type="GO" id="GO:0019433">
    <property type="term" value="P:triglyceride catabolic process"/>
    <property type="evidence" value="ECO:0007669"/>
    <property type="project" value="TreeGrafter"/>
</dbReference>
<dbReference type="GO" id="GO:0005829">
    <property type="term" value="C:cytosol"/>
    <property type="evidence" value="ECO:0007669"/>
    <property type="project" value="TreeGrafter"/>
</dbReference>
<dbReference type="PANTHER" id="PTHR23025">
    <property type="entry name" value="TRIACYLGLYCEROL LIPASE"/>
    <property type="match status" value="1"/>
</dbReference>
<gene>
    <name evidence="2" type="ORF">BP5796_00090</name>
</gene>
<dbReference type="Proteomes" id="UP000256328">
    <property type="component" value="Unassembled WGS sequence"/>
</dbReference>
<dbReference type="InterPro" id="IPR013094">
    <property type="entry name" value="AB_hydrolase_3"/>
</dbReference>
<dbReference type="Pfam" id="PF07859">
    <property type="entry name" value="Abhydrolase_3"/>
    <property type="match status" value="1"/>
</dbReference>
<sequence length="334" mass="36948">MARVGLFVKVYIFRALQCIFTYLDIYCSTPIPARATFKRKVPSTVGKKSGKIGLLFYTPASYTQTHKTSPHPILINFHGGGFTVGNAHDDARWAQAVTQNTNAVVISVDYRRAPECPFPIGIEDCVAAVLWIWEHASALNLDPSRTAFSGFSAGGNLAYSVAIRLQEELELRKNRDSPSALVTGKLVGLASFYPSTDWTKTREERDASNPNLIPVIPKSLFRAFEESYFFPARSRDSMADPLLSPAFASDEILKAVLPDSMALIMCSGDQLLHEEVQFMERLRGLGKTVEDYTVPDTGHGWDKQPTFRKGNASRDAAYAMAIKSLQASWAVPNM</sequence>
<dbReference type="InterPro" id="IPR029058">
    <property type="entry name" value="AB_hydrolase_fold"/>
</dbReference>
<evidence type="ECO:0000313" key="3">
    <source>
        <dbReference type="Proteomes" id="UP000256328"/>
    </source>
</evidence>
<reference evidence="2 3" key="1">
    <citation type="journal article" date="2018" name="IMA Fungus">
        <title>IMA Genome-F 9: Draft genome sequence of Annulohypoxylon stygium, Aspergillus mulundensis, Berkeleyomyces basicola (syn. Thielaviopsis basicola), Ceratocystis smalleyi, two Cercospora beticola strains, Coleophoma cylindrospora, Fusarium fracticaudum, Phialophora cf. hyalina, and Morchella septimelata.</title>
        <authorList>
            <person name="Wingfield B.D."/>
            <person name="Bills G.F."/>
            <person name="Dong Y."/>
            <person name="Huang W."/>
            <person name="Nel W.J."/>
            <person name="Swalarsk-Parry B.S."/>
            <person name="Vaghefi N."/>
            <person name="Wilken P.M."/>
            <person name="An Z."/>
            <person name="de Beer Z.W."/>
            <person name="De Vos L."/>
            <person name="Chen L."/>
            <person name="Duong T.A."/>
            <person name="Gao Y."/>
            <person name="Hammerbacher A."/>
            <person name="Kikkert J.R."/>
            <person name="Li Y."/>
            <person name="Li H."/>
            <person name="Li K."/>
            <person name="Li Q."/>
            <person name="Liu X."/>
            <person name="Ma X."/>
            <person name="Naidoo K."/>
            <person name="Pethybridge S.J."/>
            <person name="Sun J."/>
            <person name="Steenkamp E.T."/>
            <person name="van der Nest M.A."/>
            <person name="van Wyk S."/>
            <person name="Wingfield M.J."/>
            <person name="Xiong C."/>
            <person name="Yue Q."/>
            <person name="Zhang X."/>
        </authorList>
    </citation>
    <scope>NUCLEOTIDE SEQUENCE [LARGE SCALE GENOMIC DNA]</scope>
    <source>
        <strain evidence="2 3">BP5796</strain>
    </source>
</reference>
<protein>
    <recommendedName>
        <fullName evidence="1">Alpha/beta hydrolase fold-3 domain-containing protein</fullName>
    </recommendedName>
</protein>
<dbReference type="GO" id="GO:0004806">
    <property type="term" value="F:triacylglycerol lipase activity"/>
    <property type="evidence" value="ECO:0007669"/>
    <property type="project" value="TreeGrafter"/>
</dbReference>
<dbReference type="GO" id="GO:0004771">
    <property type="term" value="F:sterol ester esterase activity"/>
    <property type="evidence" value="ECO:0007669"/>
    <property type="project" value="TreeGrafter"/>
</dbReference>
<dbReference type="PANTHER" id="PTHR23025:SF3">
    <property type="entry name" value="HORMONE-SENSITIVE LIPASE"/>
    <property type="match status" value="1"/>
</dbReference>
<organism evidence="2 3">
    <name type="scientific">Coleophoma crateriformis</name>
    <dbReference type="NCBI Taxonomy" id="565419"/>
    <lineage>
        <taxon>Eukaryota</taxon>
        <taxon>Fungi</taxon>
        <taxon>Dikarya</taxon>
        <taxon>Ascomycota</taxon>
        <taxon>Pezizomycotina</taxon>
        <taxon>Leotiomycetes</taxon>
        <taxon>Helotiales</taxon>
        <taxon>Dermateaceae</taxon>
        <taxon>Coleophoma</taxon>
    </lineage>
</organism>
<proteinExistence type="predicted"/>
<dbReference type="OrthoDB" id="408631at2759"/>
<evidence type="ECO:0000313" key="2">
    <source>
        <dbReference type="EMBL" id="RDW94327.1"/>
    </source>
</evidence>
<dbReference type="SUPFAM" id="SSF53474">
    <property type="entry name" value="alpha/beta-Hydrolases"/>
    <property type="match status" value="1"/>
</dbReference>
<dbReference type="AlphaFoldDB" id="A0A3D8T6Z3"/>
<feature type="domain" description="Alpha/beta hydrolase fold-3" evidence="1">
    <location>
        <begin position="74"/>
        <end position="301"/>
    </location>
</feature>
<accession>A0A3D8T6Z3</accession>
<dbReference type="Gene3D" id="3.40.50.1820">
    <property type="entry name" value="alpha/beta hydrolase"/>
    <property type="match status" value="1"/>
</dbReference>
<comment type="caution">
    <text evidence="2">The sequence shown here is derived from an EMBL/GenBank/DDBJ whole genome shotgun (WGS) entry which is preliminary data.</text>
</comment>
<evidence type="ECO:0000259" key="1">
    <source>
        <dbReference type="Pfam" id="PF07859"/>
    </source>
</evidence>
<keyword evidence="3" id="KW-1185">Reference proteome</keyword>
<dbReference type="EMBL" id="PDLN01000001">
    <property type="protein sequence ID" value="RDW94327.1"/>
    <property type="molecule type" value="Genomic_DNA"/>
</dbReference>